<gene>
    <name evidence="15" type="ORF">ACFPRA_13375</name>
</gene>
<dbReference type="GO" id="GO:0016787">
    <property type="term" value="F:hydrolase activity"/>
    <property type="evidence" value="ECO:0007669"/>
    <property type="project" value="UniProtKB-KW"/>
</dbReference>
<dbReference type="PROSITE" id="PS51217">
    <property type="entry name" value="UVRD_HELICASE_CTER"/>
    <property type="match status" value="1"/>
</dbReference>
<keyword evidence="3 11" id="KW-0378">Hydrolase</keyword>
<proteinExistence type="inferred from homology"/>
<comment type="catalytic activity">
    <reaction evidence="8">
        <text>Couples ATP hydrolysis with the unwinding of duplex DNA by translocating in the 3'-5' direction.</text>
        <dbReference type="EC" id="5.6.2.4"/>
    </reaction>
</comment>
<dbReference type="Gene3D" id="1.10.10.160">
    <property type="match status" value="1"/>
</dbReference>
<evidence type="ECO:0000256" key="5">
    <source>
        <dbReference type="ARBA" id="ARBA00022840"/>
    </source>
</evidence>
<comment type="caution">
    <text evidence="15">The sequence shown here is derived from an EMBL/GenBank/DDBJ whole genome shotgun (WGS) entry which is preliminary data.</text>
</comment>
<organism evidence="15 16">
    <name type="scientific">Sporosarcina soli</name>
    <dbReference type="NCBI Taxonomy" id="334736"/>
    <lineage>
        <taxon>Bacteria</taxon>
        <taxon>Bacillati</taxon>
        <taxon>Bacillota</taxon>
        <taxon>Bacilli</taxon>
        <taxon>Bacillales</taxon>
        <taxon>Caryophanaceae</taxon>
        <taxon>Sporosarcina</taxon>
    </lineage>
</organism>
<dbReference type="GO" id="GO:0004386">
    <property type="term" value="F:helicase activity"/>
    <property type="evidence" value="ECO:0007669"/>
    <property type="project" value="UniProtKB-KW"/>
</dbReference>
<dbReference type="EMBL" id="JBHSNO010000006">
    <property type="protein sequence ID" value="MFC5589891.1"/>
    <property type="molecule type" value="Genomic_DNA"/>
</dbReference>
<dbReference type="PANTHER" id="PTHR11070:SF2">
    <property type="entry name" value="ATP-DEPENDENT DNA HELICASE SRS2"/>
    <property type="match status" value="1"/>
</dbReference>
<feature type="coiled-coil region" evidence="12">
    <location>
        <begin position="519"/>
        <end position="546"/>
    </location>
</feature>
<evidence type="ECO:0000259" key="13">
    <source>
        <dbReference type="PROSITE" id="PS51198"/>
    </source>
</evidence>
<keyword evidence="16" id="KW-1185">Reference proteome</keyword>
<evidence type="ECO:0000256" key="11">
    <source>
        <dbReference type="PROSITE-ProRule" id="PRU00560"/>
    </source>
</evidence>
<evidence type="ECO:0000313" key="15">
    <source>
        <dbReference type="EMBL" id="MFC5589891.1"/>
    </source>
</evidence>
<dbReference type="CDD" id="cd17932">
    <property type="entry name" value="DEXQc_UvrD"/>
    <property type="match status" value="1"/>
</dbReference>
<dbReference type="InterPro" id="IPR000212">
    <property type="entry name" value="DNA_helicase_UvrD/REP"/>
</dbReference>
<evidence type="ECO:0000256" key="12">
    <source>
        <dbReference type="SAM" id="Coils"/>
    </source>
</evidence>
<dbReference type="Pfam" id="PF00580">
    <property type="entry name" value="UvrD-helicase"/>
    <property type="match status" value="1"/>
</dbReference>
<protein>
    <recommendedName>
        <fullName evidence="9">DNA 3'-5' helicase</fullName>
        <ecNumber evidence="9">5.6.2.4</ecNumber>
    </recommendedName>
</protein>
<dbReference type="EC" id="5.6.2.4" evidence="9"/>
<dbReference type="Proteomes" id="UP001596109">
    <property type="component" value="Unassembled WGS sequence"/>
</dbReference>
<dbReference type="PANTHER" id="PTHR11070">
    <property type="entry name" value="UVRD / RECB / PCRA DNA HELICASE FAMILY MEMBER"/>
    <property type="match status" value="1"/>
</dbReference>
<dbReference type="SUPFAM" id="SSF52540">
    <property type="entry name" value="P-loop containing nucleoside triphosphate hydrolases"/>
    <property type="match status" value="1"/>
</dbReference>
<sequence length="718" mass="82628">MFDFFERKKQELNIDLNEVQKKAVLQTEGPLLLLACPGSGKTTTMIMRIGYLIEEKKVDPKRIKAITFSRASARDMAERFARFFPQSEPVDFSTIHSLAFSIARVFLERSGMTFELIEGGGKGRQPVNKAFLLKNLYKEMLHDDCTEDQLASLSTFISSIKNRMIPLDEWGKLDGPVEKAGRIAKKYEEMKTRTAGHLLLDFDDMLTIAEQALREDESLNERFCNRYDYVLTDESQDTSLVQHRIVEHLVAYHGNLCVVADDDQSIYTWRGAEPDYLLDFKKVYPDAQVLMMERNYRSSKEIVETASAFIKRNTKRYPKEMQTENEAKGPIFIKQWDDPKRQLEYVTYELLSEKELSEVAILFRNNSSSTMYVNELHRRGIPFYMKDADDKFFSHWIVEDILNFMRLSFNAERKDVFSKIIMKMNLFISRNMLTKFQHTETTGNVFDAFIQTVDLKESQVKKLKAYKEGYAIIPELRPDRVIKVIRHDLGYEAALKSRAEKFGFRFESLLSILDTLEGIAAQLRTMVEFANRLKELEQAVQNAKFNPPDNAVTLSTFHSAKGLEFRRVFMIDLLKGIIPSEEDEGDRVLMEEARRLFYVGMTRAKERLELLSYGQDEGKAKEDSRFLNEVRGLLLKPGMQDKSDKPVKITKAKLAINPNGIQDGGELKAGTAVKHRVFGKGEIIKREGDEIHIQFGASVKRLDLDTVLSLRLLEKVGG</sequence>
<feature type="binding site" evidence="11">
    <location>
        <begin position="35"/>
        <end position="42"/>
    </location>
    <ligand>
        <name>ATP</name>
        <dbReference type="ChEBI" id="CHEBI:30616"/>
    </ligand>
</feature>
<evidence type="ECO:0000256" key="2">
    <source>
        <dbReference type="ARBA" id="ARBA00022741"/>
    </source>
</evidence>
<feature type="domain" description="UvrD-like helicase ATP-binding" evidence="13">
    <location>
        <begin position="14"/>
        <end position="299"/>
    </location>
</feature>
<keyword evidence="2 11" id="KW-0547">Nucleotide-binding</keyword>
<evidence type="ECO:0000256" key="7">
    <source>
        <dbReference type="ARBA" id="ARBA00023235"/>
    </source>
</evidence>
<evidence type="ECO:0000259" key="14">
    <source>
        <dbReference type="PROSITE" id="PS51217"/>
    </source>
</evidence>
<dbReference type="Pfam" id="PF13361">
    <property type="entry name" value="UvrD_C"/>
    <property type="match status" value="1"/>
</dbReference>
<dbReference type="InterPro" id="IPR014016">
    <property type="entry name" value="UvrD-like_ATP-bd"/>
</dbReference>
<reference evidence="16" key="1">
    <citation type="journal article" date="2019" name="Int. J. Syst. Evol. Microbiol.">
        <title>The Global Catalogue of Microorganisms (GCM) 10K type strain sequencing project: providing services to taxonomists for standard genome sequencing and annotation.</title>
        <authorList>
            <consortium name="The Broad Institute Genomics Platform"/>
            <consortium name="The Broad Institute Genome Sequencing Center for Infectious Disease"/>
            <person name="Wu L."/>
            <person name="Ma J."/>
        </authorList>
    </citation>
    <scope>NUCLEOTIDE SEQUENCE [LARGE SCALE GENOMIC DNA]</scope>
    <source>
        <strain evidence="16">CGMCC 4.1434</strain>
    </source>
</reference>
<keyword evidence="6" id="KW-0238">DNA-binding</keyword>
<dbReference type="Gene3D" id="1.10.486.10">
    <property type="entry name" value="PCRA, domain 4"/>
    <property type="match status" value="1"/>
</dbReference>
<keyword evidence="12" id="KW-0175">Coiled coil</keyword>
<name>A0ABW0TK85_9BACL</name>
<dbReference type="RefSeq" id="WP_381435462.1">
    <property type="nucleotide sequence ID" value="NZ_JBHSNO010000006.1"/>
</dbReference>
<evidence type="ECO:0000256" key="3">
    <source>
        <dbReference type="ARBA" id="ARBA00022801"/>
    </source>
</evidence>
<keyword evidence="7" id="KW-0413">Isomerase</keyword>
<dbReference type="InterPro" id="IPR014017">
    <property type="entry name" value="DNA_helicase_UvrD-like_C"/>
</dbReference>
<keyword evidence="4 11" id="KW-0347">Helicase</keyword>
<evidence type="ECO:0000256" key="10">
    <source>
        <dbReference type="ARBA" id="ARBA00048988"/>
    </source>
</evidence>
<evidence type="ECO:0000256" key="6">
    <source>
        <dbReference type="ARBA" id="ARBA00023125"/>
    </source>
</evidence>
<dbReference type="InterPro" id="IPR013986">
    <property type="entry name" value="DExx_box_DNA_helicase_dom_sf"/>
</dbReference>
<dbReference type="PROSITE" id="PS51198">
    <property type="entry name" value="UVRD_HELICASE_ATP_BIND"/>
    <property type="match status" value="1"/>
</dbReference>
<comment type="catalytic activity">
    <reaction evidence="10">
        <text>ATP + H2O = ADP + phosphate + H(+)</text>
        <dbReference type="Rhea" id="RHEA:13065"/>
        <dbReference type="ChEBI" id="CHEBI:15377"/>
        <dbReference type="ChEBI" id="CHEBI:15378"/>
        <dbReference type="ChEBI" id="CHEBI:30616"/>
        <dbReference type="ChEBI" id="CHEBI:43474"/>
        <dbReference type="ChEBI" id="CHEBI:456216"/>
        <dbReference type="EC" id="5.6.2.4"/>
    </reaction>
</comment>
<dbReference type="Gene3D" id="3.40.50.300">
    <property type="entry name" value="P-loop containing nucleotide triphosphate hydrolases"/>
    <property type="match status" value="2"/>
</dbReference>
<keyword evidence="5 11" id="KW-0067">ATP-binding</keyword>
<comment type="similarity">
    <text evidence="1">Belongs to the helicase family. UvrD subfamily.</text>
</comment>
<accession>A0ABW0TK85</accession>
<feature type="domain" description="UvrD-like helicase C-terminal" evidence="14">
    <location>
        <begin position="300"/>
        <end position="562"/>
    </location>
</feature>
<evidence type="ECO:0000256" key="9">
    <source>
        <dbReference type="ARBA" id="ARBA00034808"/>
    </source>
</evidence>
<evidence type="ECO:0000256" key="1">
    <source>
        <dbReference type="ARBA" id="ARBA00009922"/>
    </source>
</evidence>
<evidence type="ECO:0000256" key="4">
    <source>
        <dbReference type="ARBA" id="ARBA00022806"/>
    </source>
</evidence>
<dbReference type="InterPro" id="IPR027417">
    <property type="entry name" value="P-loop_NTPase"/>
</dbReference>
<evidence type="ECO:0000313" key="16">
    <source>
        <dbReference type="Proteomes" id="UP001596109"/>
    </source>
</evidence>
<evidence type="ECO:0000256" key="8">
    <source>
        <dbReference type="ARBA" id="ARBA00034617"/>
    </source>
</evidence>